<dbReference type="Proteomes" id="UP001295423">
    <property type="component" value="Unassembled WGS sequence"/>
</dbReference>
<evidence type="ECO:0000313" key="3">
    <source>
        <dbReference type="EMBL" id="CAJ1965893.1"/>
    </source>
</evidence>
<keyword evidence="2" id="KW-0472">Membrane</keyword>
<evidence type="ECO:0000256" key="1">
    <source>
        <dbReference type="SAM" id="MobiDB-lite"/>
    </source>
</evidence>
<dbReference type="SUPFAM" id="SSF56219">
    <property type="entry name" value="DNase I-like"/>
    <property type="match status" value="1"/>
</dbReference>
<feature type="transmembrane region" description="Helical" evidence="2">
    <location>
        <begin position="76"/>
        <end position="92"/>
    </location>
</feature>
<proteinExistence type="predicted"/>
<gene>
    <name evidence="3" type="ORF">CYCCA115_LOCUS21482</name>
</gene>
<protein>
    <recommendedName>
        <fullName evidence="5">Endonuclease/exonuclease/phosphatase domain-containing protein</fullName>
    </recommendedName>
</protein>
<evidence type="ECO:0008006" key="5">
    <source>
        <dbReference type="Google" id="ProtNLM"/>
    </source>
</evidence>
<keyword evidence="4" id="KW-1185">Reference proteome</keyword>
<sequence length="620" mass="69406">MRRRPQSKSPLKQPDMSKRANSRAAGDLESSFDPDTGVQQASSVEPLLDTSFGEEADNTNKTNLLSPRAQSGQRKYWVGGLTLTFGLILIFLKSTGGASTFLGATEGKGNMLSASRRLAVTTWNIAAINNNPFEYWITYNENPNYEKLMIDIERFLESPGDQDVKVQQVFTQEMFNKLDSRLEAVGWKSVRSYWEEDFQDRKIISGFMKDKMLGSKRLASMPDRITNTINLDGGSQVYRPTVINMYADDLSTMSKWWSAWEQFMFDDKLSIKGKDGVEDTIPYQMLQPIKKAKYPEITEQEEADSLPLQTMCGAIFDAILVHMMNTVSNPSEWQQLKKVMVENLNKKKVPHTMEILETTYIDSDIITLQEVSSSFIDQARASKLGQHFLIVAPINLDAVRDQNSVICLNKKTFPDGMGVEISSLVSDAFPVGVDVPVAKGDILAITATNKKGMKFVIASFHGDTNGLATKPVLDAVMNVLKSDSTLEGHELIFGMDANTYEHAKPGKQQDVLDFGRNYVSHGLTSCWGDVPNPSNYTTFNARTYLQPQLNKACKIDEKRKNGDVNPKDFILFPNNAFSVVKTWKDNTGRKEYIEETAFPTLEFPSDHGILATIIEATSTE</sequence>
<dbReference type="EMBL" id="CAKOGP040002236">
    <property type="protein sequence ID" value="CAJ1965893.1"/>
    <property type="molecule type" value="Genomic_DNA"/>
</dbReference>
<feature type="region of interest" description="Disordered" evidence="1">
    <location>
        <begin position="1"/>
        <end position="40"/>
    </location>
</feature>
<keyword evidence="2" id="KW-1133">Transmembrane helix</keyword>
<dbReference type="InterPro" id="IPR036691">
    <property type="entry name" value="Endo/exonu/phosph_ase_sf"/>
</dbReference>
<dbReference type="Gene3D" id="3.60.10.10">
    <property type="entry name" value="Endonuclease/exonuclease/phosphatase"/>
    <property type="match status" value="1"/>
</dbReference>
<evidence type="ECO:0000313" key="4">
    <source>
        <dbReference type="Proteomes" id="UP001295423"/>
    </source>
</evidence>
<organism evidence="3 4">
    <name type="scientific">Cylindrotheca closterium</name>
    <dbReference type="NCBI Taxonomy" id="2856"/>
    <lineage>
        <taxon>Eukaryota</taxon>
        <taxon>Sar</taxon>
        <taxon>Stramenopiles</taxon>
        <taxon>Ochrophyta</taxon>
        <taxon>Bacillariophyta</taxon>
        <taxon>Bacillariophyceae</taxon>
        <taxon>Bacillariophycidae</taxon>
        <taxon>Bacillariales</taxon>
        <taxon>Bacillariaceae</taxon>
        <taxon>Cylindrotheca</taxon>
    </lineage>
</organism>
<reference evidence="3" key="1">
    <citation type="submission" date="2023-08" db="EMBL/GenBank/DDBJ databases">
        <authorList>
            <person name="Audoor S."/>
            <person name="Bilcke G."/>
        </authorList>
    </citation>
    <scope>NUCLEOTIDE SEQUENCE</scope>
</reference>
<dbReference type="AlphaFoldDB" id="A0AAD2PXG2"/>
<evidence type="ECO:0000256" key="2">
    <source>
        <dbReference type="SAM" id="Phobius"/>
    </source>
</evidence>
<name>A0AAD2PXG2_9STRA</name>
<keyword evidence="2" id="KW-0812">Transmembrane</keyword>
<comment type="caution">
    <text evidence="3">The sequence shown here is derived from an EMBL/GenBank/DDBJ whole genome shotgun (WGS) entry which is preliminary data.</text>
</comment>
<accession>A0AAD2PXG2</accession>